<keyword evidence="11" id="KW-1185">Reference proteome</keyword>
<accession>A0ABU5DQP5</accession>
<dbReference type="RefSeq" id="WP_320426019.1">
    <property type="nucleotide sequence ID" value="NZ_JAXCLA010000009.1"/>
</dbReference>
<evidence type="ECO:0000256" key="4">
    <source>
        <dbReference type="ARBA" id="ARBA00022692"/>
    </source>
</evidence>
<evidence type="ECO:0000256" key="3">
    <source>
        <dbReference type="ARBA" id="ARBA00022475"/>
    </source>
</evidence>
<evidence type="ECO:0000256" key="7">
    <source>
        <dbReference type="ARBA" id="ARBA00023136"/>
    </source>
</evidence>
<keyword evidence="7 9" id="KW-0472">Membrane</keyword>
<comment type="similarity">
    <text evidence="8">Belongs to the binding-protein-dependent transport system permease family. LivHM subfamily.</text>
</comment>
<dbReference type="PANTHER" id="PTHR11795">
    <property type="entry name" value="BRANCHED-CHAIN AMINO ACID TRANSPORT SYSTEM PERMEASE PROTEIN LIVH"/>
    <property type="match status" value="1"/>
</dbReference>
<keyword evidence="6 9" id="KW-1133">Transmembrane helix</keyword>
<feature type="transmembrane region" description="Helical" evidence="9">
    <location>
        <begin position="136"/>
        <end position="154"/>
    </location>
</feature>
<feature type="transmembrane region" description="Helical" evidence="9">
    <location>
        <begin position="183"/>
        <end position="201"/>
    </location>
</feature>
<evidence type="ECO:0000256" key="9">
    <source>
        <dbReference type="SAM" id="Phobius"/>
    </source>
</evidence>
<evidence type="ECO:0000313" key="11">
    <source>
        <dbReference type="Proteomes" id="UP001285263"/>
    </source>
</evidence>
<feature type="transmembrane region" description="Helical" evidence="9">
    <location>
        <begin position="233"/>
        <end position="254"/>
    </location>
</feature>
<dbReference type="Proteomes" id="UP001285263">
    <property type="component" value="Unassembled WGS sequence"/>
</dbReference>
<evidence type="ECO:0000256" key="8">
    <source>
        <dbReference type="ARBA" id="ARBA00037998"/>
    </source>
</evidence>
<comment type="subcellular location">
    <subcellularLocation>
        <location evidence="1">Cell membrane</location>
        <topology evidence="1">Multi-pass membrane protein</topology>
    </subcellularLocation>
</comment>
<feature type="transmembrane region" description="Helical" evidence="9">
    <location>
        <begin position="58"/>
        <end position="80"/>
    </location>
</feature>
<dbReference type="EMBL" id="JAXCLA010000009">
    <property type="protein sequence ID" value="MDY0748053.1"/>
    <property type="molecule type" value="Genomic_DNA"/>
</dbReference>
<feature type="transmembrane region" description="Helical" evidence="9">
    <location>
        <begin position="92"/>
        <end position="112"/>
    </location>
</feature>
<comment type="caution">
    <text evidence="10">The sequence shown here is derived from an EMBL/GenBank/DDBJ whole genome shotgun (WGS) entry which is preliminary data.</text>
</comment>
<keyword evidence="3" id="KW-1003">Cell membrane</keyword>
<keyword evidence="2" id="KW-0813">Transport</keyword>
<feature type="transmembrane region" description="Helical" evidence="9">
    <location>
        <begin position="207"/>
        <end position="226"/>
    </location>
</feature>
<keyword evidence="4 9" id="KW-0812">Transmembrane</keyword>
<evidence type="ECO:0000256" key="6">
    <source>
        <dbReference type="ARBA" id="ARBA00022989"/>
    </source>
</evidence>
<evidence type="ECO:0000256" key="2">
    <source>
        <dbReference type="ARBA" id="ARBA00022448"/>
    </source>
</evidence>
<reference evidence="10 11" key="1">
    <citation type="submission" date="2023-11" db="EMBL/GenBank/DDBJ databases">
        <title>Paucibacter sp. nov., isolated from fresh soil in Korea.</title>
        <authorList>
            <person name="Le N.T.T."/>
        </authorList>
    </citation>
    <scope>NUCLEOTIDE SEQUENCE [LARGE SCALE GENOMIC DNA]</scope>
    <source>
        <strain evidence="10 11">R3-3</strain>
    </source>
</reference>
<dbReference type="InterPro" id="IPR001851">
    <property type="entry name" value="ABC_transp_permease"/>
</dbReference>
<gene>
    <name evidence="10" type="ORF">SNE35_26370</name>
</gene>
<proteinExistence type="inferred from homology"/>
<name>A0ABU5DQP5_9BURK</name>
<keyword evidence="5" id="KW-0029">Amino-acid transport</keyword>
<feature type="transmembrane region" description="Helical" evidence="9">
    <location>
        <begin position="31"/>
        <end position="52"/>
    </location>
</feature>
<dbReference type="InterPro" id="IPR052157">
    <property type="entry name" value="BCAA_transport_permease"/>
</dbReference>
<organism evidence="10 11">
    <name type="scientific">Roseateles agri</name>
    <dbReference type="NCBI Taxonomy" id="3098619"/>
    <lineage>
        <taxon>Bacteria</taxon>
        <taxon>Pseudomonadati</taxon>
        <taxon>Pseudomonadota</taxon>
        <taxon>Betaproteobacteria</taxon>
        <taxon>Burkholderiales</taxon>
        <taxon>Sphaerotilaceae</taxon>
        <taxon>Roseateles</taxon>
    </lineage>
</organism>
<protein>
    <submittedName>
        <fullName evidence="10">Branched-chain amino acid ABC transporter permease</fullName>
    </submittedName>
</protein>
<evidence type="ECO:0000313" key="10">
    <source>
        <dbReference type="EMBL" id="MDY0748053.1"/>
    </source>
</evidence>
<dbReference type="Pfam" id="PF02653">
    <property type="entry name" value="BPD_transp_2"/>
    <property type="match status" value="1"/>
</dbReference>
<evidence type="ECO:0000256" key="1">
    <source>
        <dbReference type="ARBA" id="ARBA00004651"/>
    </source>
</evidence>
<feature type="transmembrane region" description="Helical" evidence="9">
    <location>
        <begin position="6"/>
        <end position="24"/>
    </location>
</feature>
<dbReference type="CDD" id="cd06582">
    <property type="entry name" value="TM_PBP1_LivH_like"/>
    <property type="match status" value="1"/>
</dbReference>
<evidence type="ECO:0000256" key="5">
    <source>
        <dbReference type="ARBA" id="ARBA00022970"/>
    </source>
</evidence>
<dbReference type="PANTHER" id="PTHR11795:SF445">
    <property type="entry name" value="AMINO ACID ABC TRANSPORTER PERMEASE PROTEIN"/>
    <property type="match status" value="1"/>
</dbReference>
<sequence length="286" mass="29918">MLNTLLTGLATGALYAVVAMVFNIMYSTSRVVSLTTGHLAMLGGVFGAWLIGGFGLPAWVALPIVLVGGAAFGLFTEAVAIRRVLASGSEHLWVLSTLALGTVVQHLMALWWGTEPKKFPRLFEQDYGAGLWDQKYWLPIALAGLAAFGLAAFYRGTVLGRVFTAVSEDPFAARARGIPVERVRGLSYALAGMLGALAGFVAGQLTYAFFALGMWLTLSGFIALAAGGLGSNLGALVGGLLLGLLGALSTYFFGAQYQQSVSVGLLLLVLLVKPAGLFGTSSVRHV</sequence>
<feature type="transmembrane region" description="Helical" evidence="9">
    <location>
        <begin position="260"/>
        <end position="280"/>
    </location>
</feature>